<accession>A0A2P5B3X5</accession>
<dbReference type="EMBL" id="JXTB01000370">
    <property type="protein sequence ID" value="PON43507.1"/>
    <property type="molecule type" value="Genomic_DNA"/>
</dbReference>
<reference evidence="2" key="1">
    <citation type="submission" date="2016-06" db="EMBL/GenBank/DDBJ databases">
        <title>Parallel loss of symbiosis genes in relatives of nitrogen-fixing non-legume Parasponia.</title>
        <authorList>
            <person name="Van Velzen R."/>
            <person name="Holmer R."/>
            <person name="Bu F."/>
            <person name="Rutten L."/>
            <person name="Van Zeijl A."/>
            <person name="Liu W."/>
            <person name="Santuari L."/>
            <person name="Cao Q."/>
            <person name="Sharma T."/>
            <person name="Shen D."/>
            <person name="Roswanjaya Y."/>
            <person name="Wardhani T."/>
            <person name="Kalhor M.S."/>
            <person name="Jansen J."/>
            <person name="Van den Hoogen J."/>
            <person name="Gungor B."/>
            <person name="Hartog M."/>
            <person name="Hontelez J."/>
            <person name="Verver J."/>
            <person name="Yang W.-C."/>
            <person name="Schijlen E."/>
            <person name="Repin R."/>
            <person name="Schilthuizen M."/>
            <person name="Schranz E."/>
            <person name="Heidstra R."/>
            <person name="Miyata K."/>
            <person name="Fedorova E."/>
            <person name="Kohlen W."/>
            <person name="Bisseling T."/>
            <person name="Smit S."/>
            <person name="Geurts R."/>
        </authorList>
    </citation>
    <scope>NUCLEOTIDE SEQUENCE [LARGE SCALE GENOMIC DNA]</scope>
    <source>
        <strain evidence="2">cv. WU1-14</strain>
    </source>
</reference>
<dbReference type="AlphaFoldDB" id="A0A2P5B3X5"/>
<evidence type="ECO:0000313" key="2">
    <source>
        <dbReference type="Proteomes" id="UP000237105"/>
    </source>
</evidence>
<name>A0A2P5B3X5_PARAD</name>
<organism evidence="1 2">
    <name type="scientific">Parasponia andersonii</name>
    <name type="common">Sponia andersonii</name>
    <dbReference type="NCBI Taxonomy" id="3476"/>
    <lineage>
        <taxon>Eukaryota</taxon>
        <taxon>Viridiplantae</taxon>
        <taxon>Streptophyta</taxon>
        <taxon>Embryophyta</taxon>
        <taxon>Tracheophyta</taxon>
        <taxon>Spermatophyta</taxon>
        <taxon>Magnoliopsida</taxon>
        <taxon>eudicotyledons</taxon>
        <taxon>Gunneridae</taxon>
        <taxon>Pentapetalae</taxon>
        <taxon>rosids</taxon>
        <taxon>fabids</taxon>
        <taxon>Rosales</taxon>
        <taxon>Cannabaceae</taxon>
        <taxon>Parasponia</taxon>
    </lineage>
</organism>
<keyword evidence="2" id="KW-1185">Reference proteome</keyword>
<protein>
    <submittedName>
        <fullName evidence="1">Uncharacterized protein</fullName>
    </submittedName>
</protein>
<gene>
    <name evidence="1" type="ORF">PanWU01x14_273550</name>
</gene>
<sequence>SEKVMMAQKITGYQRDAITTNFGDCNMNESGTDGVALSKTTMALEVVMDIALLT</sequence>
<evidence type="ECO:0000313" key="1">
    <source>
        <dbReference type="EMBL" id="PON43507.1"/>
    </source>
</evidence>
<proteinExistence type="predicted"/>
<comment type="caution">
    <text evidence="1">The sequence shown here is derived from an EMBL/GenBank/DDBJ whole genome shotgun (WGS) entry which is preliminary data.</text>
</comment>
<dbReference type="Proteomes" id="UP000237105">
    <property type="component" value="Unassembled WGS sequence"/>
</dbReference>
<feature type="non-terminal residue" evidence="1">
    <location>
        <position position="1"/>
    </location>
</feature>
<dbReference type="OrthoDB" id="10302023at2759"/>